<dbReference type="EMBL" id="FOGQ01000002">
    <property type="protein sequence ID" value="SER61074.1"/>
    <property type="molecule type" value="Genomic_DNA"/>
</dbReference>
<organism evidence="1 2">
    <name type="scientific">Corynebacterium cystitidis DSM 20524</name>
    <dbReference type="NCBI Taxonomy" id="1121357"/>
    <lineage>
        <taxon>Bacteria</taxon>
        <taxon>Bacillati</taxon>
        <taxon>Actinomycetota</taxon>
        <taxon>Actinomycetes</taxon>
        <taxon>Mycobacteriales</taxon>
        <taxon>Corynebacteriaceae</taxon>
        <taxon>Corynebacterium</taxon>
    </lineage>
</organism>
<reference evidence="2" key="1">
    <citation type="submission" date="2016-10" db="EMBL/GenBank/DDBJ databases">
        <authorList>
            <person name="Varghese N."/>
            <person name="Submissions S."/>
        </authorList>
    </citation>
    <scope>NUCLEOTIDE SEQUENCE [LARGE SCALE GENOMIC DNA]</scope>
    <source>
        <strain evidence="2">DSM 20524</strain>
    </source>
</reference>
<protein>
    <submittedName>
        <fullName evidence="1">Uncharacterized protein</fullName>
    </submittedName>
</protein>
<dbReference type="AlphaFoldDB" id="A0A1H9QKV2"/>
<evidence type="ECO:0000313" key="1">
    <source>
        <dbReference type="EMBL" id="SER61074.1"/>
    </source>
</evidence>
<dbReference type="Proteomes" id="UP000198929">
    <property type="component" value="Unassembled WGS sequence"/>
</dbReference>
<proteinExistence type="predicted"/>
<keyword evidence="2" id="KW-1185">Reference proteome</keyword>
<evidence type="ECO:0000313" key="2">
    <source>
        <dbReference type="Proteomes" id="UP000198929"/>
    </source>
</evidence>
<name>A0A1H9QKV2_9CORY</name>
<sequence>MPQPNQELFNLIFHNEQDYTLIPDQLADHLNSASCATSLSR</sequence>
<gene>
    <name evidence="1" type="ORF">SAMN05661109_00589</name>
</gene>
<accession>A0A1H9QKV2</accession>